<evidence type="ECO:0000313" key="3">
    <source>
        <dbReference type="Proteomes" id="UP000192511"/>
    </source>
</evidence>
<accession>A0AAX0WP08</accession>
<dbReference type="AlphaFoldDB" id="A0AAX0WP08"/>
<protein>
    <submittedName>
        <fullName evidence="2">Chemotaxis protein CheW</fullName>
    </submittedName>
</protein>
<evidence type="ECO:0000259" key="1">
    <source>
        <dbReference type="PROSITE" id="PS50851"/>
    </source>
</evidence>
<dbReference type="Pfam" id="PF01584">
    <property type="entry name" value="CheW"/>
    <property type="match status" value="1"/>
</dbReference>
<dbReference type="RefSeq" id="WP_058388538.1">
    <property type="nucleotide sequence ID" value="NZ_NBTX02000004.1"/>
</dbReference>
<dbReference type="PANTHER" id="PTHR22617">
    <property type="entry name" value="CHEMOTAXIS SENSOR HISTIDINE KINASE-RELATED"/>
    <property type="match status" value="1"/>
</dbReference>
<reference evidence="2" key="1">
    <citation type="submission" date="2017-12" db="EMBL/GenBank/DDBJ databases">
        <title>FDA dAtabase for Regulatory Grade micrObial Sequences (FDA-ARGOS): Supporting development and validation of Infectious Disease Dx tests.</title>
        <authorList>
            <person name="Kerrigan L."/>
            <person name="Tallon L.J."/>
            <person name="Sadzewicz L."/>
            <person name="Sengamalay N."/>
            <person name="Ott S."/>
            <person name="Godinez A."/>
            <person name="Nagaraj S."/>
            <person name="Vavikolanu K."/>
            <person name="Vyas G."/>
            <person name="Nadendla S."/>
            <person name="Aluvathingal J."/>
            <person name="Sichtig H."/>
        </authorList>
    </citation>
    <scope>NUCLEOTIDE SEQUENCE [LARGE SCALE GENOMIC DNA]</scope>
    <source>
        <strain evidence="2">FDAARGOS_200</strain>
    </source>
</reference>
<gene>
    <name evidence="2" type="ORF">A6J39_002155</name>
</gene>
<dbReference type="GO" id="GO:0005829">
    <property type="term" value="C:cytosol"/>
    <property type="evidence" value="ECO:0007669"/>
    <property type="project" value="TreeGrafter"/>
</dbReference>
<dbReference type="SUPFAM" id="SSF50341">
    <property type="entry name" value="CheW-like"/>
    <property type="match status" value="1"/>
</dbReference>
<dbReference type="GO" id="GO:0006935">
    <property type="term" value="P:chemotaxis"/>
    <property type="evidence" value="ECO:0007669"/>
    <property type="project" value="InterPro"/>
</dbReference>
<evidence type="ECO:0000313" key="2">
    <source>
        <dbReference type="EMBL" id="PNL60112.1"/>
    </source>
</evidence>
<organism evidence="2 3">
    <name type="scientific">Legionella anisa</name>
    <dbReference type="NCBI Taxonomy" id="28082"/>
    <lineage>
        <taxon>Bacteria</taxon>
        <taxon>Pseudomonadati</taxon>
        <taxon>Pseudomonadota</taxon>
        <taxon>Gammaproteobacteria</taxon>
        <taxon>Legionellales</taxon>
        <taxon>Legionellaceae</taxon>
        <taxon>Legionella</taxon>
    </lineage>
</organism>
<dbReference type="Gene3D" id="2.40.50.180">
    <property type="entry name" value="CheA-289, Domain 4"/>
    <property type="match status" value="1"/>
</dbReference>
<dbReference type="Gene3D" id="2.30.30.40">
    <property type="entry name" value="SH3 Domains"/>
    <property type="match status" value="1"/>
</dbReference>
<dbReference type="EMBL" id="NBTX02000004">
    <property type="protein sequence ID" value="PNL60112.1"/>
    <property type="molecule type" value="Genomic_DNA"/>
</dbReference>
<dbReference type="SMART" id="SM00260">
    <property type="entry name" value="CheW"/>
    <property type="match status" value="1"/>
</dbReference>
<proteinExistence type="predicted"/>
<name>A0AAX0WP08_9GAMM</name>
<dbReference type="InterPro" id="IPR036061">
    <property type="entry name" value="CheW-like_dom_sf"/>
</dbReference>
<feature type="domain" description="CheW-like" evidence="1">
    <location>
        <begin position="16"/>
        <end position="179"/>
    </location>
</feature>
<dbReference type="Proteomes" id="UP000192511">
    <property type="component" value="Unassembled WGS sequence"/>
</dbReference>
<dbReference type="GO" id="GO:0007165">
    <property type="term" value="P:signal transduction"/>
    <property type="evidence" value="ECO:0007669"/>
    <property type="project" value="InterPro"/>
</dbReference>
<dbReference type="InterPro" id="IPR002545">
    <property type="entry name" value="CheW-lke_dom"/>
</dbReference>
<dbReference type="PROSITE" id="PS50851">
    <property type="entry name" value="CHEW"/>
    <property type="match status" value="1"/>
</dbReference>
<dbReference type="PANTHER" id="PTHR22617:SF23">
    <property type="entry name" value="CHEMOTAXIS PROTEIN CHEW"/>
    <property type="match status" value="1"/>
</dbReference>
<sequence length="190" mass="21627">MKRYFIKEEYKVLPKNLTVLHFLLHDIQVCMDLHYIEKILPLPMLEIVPSCPVYFVGLMNLKNKCIPVLDLAICTGLTRNEEYPLNIPILLCSDKPHSKPVEERETGMSPQAHEDSGTEAHQIGLIVDKVLGLSSIDEKQIEIHEEFTRTNSPFLGAVTLETSVSLLLNINWVFALMLTQEINPLSTHHE</sequence>
<keyword evidence="3" id="KW-1185">Reference proteome</keyword>
<dbReference type="InterPro" id="IPR039315">
    <property type="entry name" value="CheW"/>
</dbReference>
<comment type="caution">
    <text evidence="2">The sequence shown here is derived from an EMBL/GenBank/DDBJ whole genome shotgun (WGS) entry which is preliminary data.</text>
</comment>